<keyword evidence="3" id="KW-1185">Reference proteome</keyword>
<evidence type="ECO:0000313" key="3">
    <source>
        <dbReference type="Proteomes" id="UP000319576"/>
    </source>
</evidence>
<dbReference type="KEGG" id="uli:ETAA1_41550"/>
<evidence type="ECO:0000313" key="2">
    <source>
        <dbReference type="EMBL" id="QDU22179.1"/>
    </source>
</evidence>
<accession>A0A517XXD3</accession>
<reference evidence="2 3" key="1">
    <citation type="submission" date="2019-02" db="EMBL/GenBank/DDBJ databases">
        <title>Deep-cultivation of Planctomycetes and their phenomic and genomic characterization uncovers novel biology.</title>
        <authorList>
            <person name="Wiegand S."/>
            <person name="Jogler M."/>
            <person name="Boedeker C."/>
            <person name="Pinto D."/>
            <person name="Vollmers J."/>
            <person name="Rivas-Marin E."/>
            <person name="Kohn T."/>
            <person name="Peeters S.H."/>
            <person name="Heuer A."/>
            <person name="Rast P."/>
            <person name="Oberbeckmann S."/>
            <person name="Bunk B."/>
            <person name="Jeske O."/>
            <person name="Meyerdierks A."/>
            <person name="Storesund J.E."/>
            <person name="Kallscheuer N."/>
            <person name="Luecker S."/>
            <person name="Lage O.M."/>
            <person name="Pohl T."/>
            <person name="Merkel B.J."/>
            <person name="Hornburger P."/>
            <person name="Mueller R.-W."/>
            <person name="Bruemmer F."/>
            <person name="Labrenz M."/>
            <person name="Spormann A.M."/>
            <person name="Op den Camp H."/>
            <person name="Overmann J."/>
            <person name="Amann R."/>
            <person name="Jetten M.S.M."/>
            <person name="Mascher T."/>
            <person name="Medema M.H."/>
            <person name="Devos D.P."/>
            <person name="Kaster A.-K."/>
            <person name="Ovreas L."/>
            <person name="Rohde M."/>
            <person name="Galperin M.Y."/>
            <person name="Jogler C."/>
        </authorList>
    </citation>
    <scope>NUCLEOTIDE SEQUENCE [LARGE SCALE GENOMIC DNA]</scope>
    <source>
        <strain evidence="2 3">ETA_A1</strain>
    </source>
</reference>
<sequence>MEHRGELGWRLGPGSGRARHPARPGVPGHPTPDNSYFRSDYSLTIQDPATTGTIGIVGGRGTDFVKLGAGHLILPQANPYFGRTLIEQGWVTVQNNRSLGDVVPATALGKTAQQPTIVSAGASLHLALTAPGVVLTLAEEHIVLEGLGLGSLPGQEQHPYSFINQKGALINLGGDNIITGDVGLISTGIGTATCSRGPARAAARG</sequence>
<gene>
    <name evidence="2" type="ORF">ETAA1_41550</name>
</gene>
<protein>
    <submittedName>
        <fullName evidence="2">Uncharacterized protein</fullName>
    </submittedName>
</protein>
<proteinExistence type="predicted"/>
<organism evidence="2 3">
    <name type="scientific">Urbifossiella limnaea</name>
    <dbReference type="NCBI Taxonomy" id="2528023"/>
    <lineage>
        <taxon>Bacteria</taxon>
        <taxon>Pseudomonadati</taxon>
        <taxon>Planctomycetota</taxon>
        <taxon>Planctomycetia</taxon>
        <taxon>Gemmatales</taxon>
        <taxon>Gemmataceae</taxon>
        <taxon>Urbifossiella</taxon>
    </lineage>
</organism>
<dbReference type="Proteomes" id="UP000319576">
    <property type="component" value="Chromosome"/>
</dbReference>
<feature type="region of interest" description="Disordered" evidence="1">
    <location>
        <begin position="1"/>
        <end position="35"/>
    </location>
</feature>
<dbReference type="AlphaFoldDB" id="A0A517XXD3"/>
<name>A0A517XXD3_9BACT</name>
<evidence type="ECO:0000256" key="1">
    <source>
        <dbReference type="SAM" id="MobiDB-lite"/>
    </source>
</evidence>
<dbReference type="EMBL" id="CP036273">
    <property type="protein sequence ID" value="QDU22179.1"/>
    <property type="molecule type" value="Genomic_DNA"/>
</dbReference>
<dbReference type="RefSeq" id="WP_145241694.1">
    <property type="nucleotide sequence ID" value="NZ_CP036273.1"/>
</dbReference>